<accession>A0A848H001</accession>
<dbReference type="GO" id="GO:0005829">
    <property type="term" value="C:cytosol"/>
    <property type="evidence" value="ECO:0007669"/>
    <property type="project" value="TreeGrafter"/>
</dbReference>
<dbReference type="Gene3D" id="3.20.20.140">
    <property type="entry name" value="Metal-dependent hydrolases"/>
    <property type="match status" value="1"/>
</dbReference>
<evidence type="ECO:0000256" key="1">
    <source>
        <dbReference type="ARBA" id="ARBA00023239"/>
    </source>
</evidence>
<dbReference type="GO" id="GO:0016787">
    <property type="term" value="F:hydrolase activity"/>
    <property type="evidence" value="ECO:0007669"/>
    <property type="project" value="UniProtKB-KW"/>
</dbReference>
<dbReference type="AlphaFoldDB" id="A0A848H001"/>
<evidence type="ECO:0000313" key="4">
    <source>
        <dbReference type="Proteomes" id="UP000541185"/>
    </source>
</evidence>
<dbReference type="Proteomes" id="UP000541185">
    <property type="component" value="Unassembled WGS sequence"/>
</dbReference>
<feature type="domain" description="Amidohydrolase-related" evidence="2">
    <location>
        <begin position="53"/>
        <end position="326"/>
    </location>
</feature>
<keyword evidence="3" id="KW-0378">Hydrolase</keyword>
<dbReference type="GO" id="GO:0019748">
    <property type="term" value="P:secondary metabolic process"/>
    <property type="evidence" value="ECO:0007669"/>
    <property type="project" value="TreeGrafter"/>
</dbReference>
<sequence>MNQLTKIYEPPPLRLIALEEHFLYDGLLETYDATDRALLAPSRVPGLDEVGDQRIAEMDRAGIDLQVLSHTKPGAQEIEDPAQAASLAAAANDYLAEAVARHPARFAAFATLSTGAPQAAAAELERTVRKLGFKGAMINGHTRGAYLDQQRFWPIFEAAEALDVPIYLHPSNPHPLVYEAYYKDFPTLGFAPWGYAVETGTHVLRLILSGVFDRFPGLRMVIGHMGELLPFALWRADGRLTPKYPQLKKSVRNTFLDHFSLTTAGVFSTPELMCTASVVGWDNLLFSVDYPFESNLDAVRWFSNLPIAESDRAKVAHRNAERVLKLAPTDQKQAR</sequence>
<keyword evidence="1" id="KW-0456">Lyase</keyword>
<dbReference type="InterPro" id="IPR032466">
    <property type="entry name" value="Metal_Hydrolase"/>
</dbReference>
<proteinExistence type="predicted"/>
<name>A0A848H001_9BURK</name>
<dbReference type="SUPFAM" id="SSF51556">
    <property type="entry name" value="Metallo-dependent hydrolases"/>
    <property type="match status" value="1"/>
</dbReference>
<dbReference type="EMBL" id="JABBFX010000001">
    <property type="protein sequence ID" value="NML43894.1"/>
    <property type="molecule type" value="Genomic_DNA"/>
</dbReference>
<comment type="caution">
    <text evidence="3">The sequence shown here is derived from an EMBL/GenBank/DDBJ whole genome shotgun (WGS) entry which is preliminary data.</text>
</comment>
<organism evidence="3 4">
    <name type="scientific">Ramlibacter agri</name>
    <dbReference type="NCBI Taxonomy" id="2728837"/>
    <lineage>
        <taxon>Bacteria</taxon>
        <taxon>Pseudomonadati</taxon>
        <taxon>Pseudomonadota</taxon>
        <taxon>Betaproteobacteria</taxon>
        <taxon>Burkholderiales</taxon>
        <taxon>Comamonadaceae</taxon>
        <taxon>Ramlibacter</taxon>
    </lineage>
</organism>
<reference evidence="3 4" key="1">
    <citation type="submission" date="2020-04" db="EMBL/GenBank/DDBJ databases">
        <title>Ramlibacter sp. G-1-2-2 isolated from soil.</title>
        <authorList>
            <person name="Dahal R.H."/>
        </authorList>
    </citation>
    <scope>NUCLEOTIDE SEQUENCE [LARGE SCALE GENOMIC DNA]</scope>
    <source>
        <strain evidence="3 4">G-1-2-2</strain>
    </source>
</reference>
<dbReference type="InterPro" id="IPR032465">
    <property type="entry name" value="ACMSD"/>
</dbReference>
<dbReference type="Pfam" id="PF04909">
    <property type="entry name" value="Amidohydro_2"/>
    <property type="match status" value="1"/>
</dbReference>
<dbReference type="GO" id="GO:0016831">
    <property type="term" value="F:carboxy-lyase activity"/>
    <property type="evidence" value="ECO:0007669"/>
    <property type="project" value="InterPro"/>
</dbReference>
<dbReference type="InterPro" id="IPR006680">
    <property type="entry name" value="Amidohydro-rel"/>
</dbReference>
<gene>
    <name evidence="3" type="ORF">HHL11_09050</name>
</gene>
<protein>
    <submittedName>
        <fullName evidence="3">Amidohydrolase</fullName>
    </submittedName>
</protein>
<evidence type="ECO:0000313" key="3">
    <source>
        <dbReference type="EMBL" id="NML43894.1"/>
    </source>
</evidence>
<dbReference type="PANTHER" id="PTHR21240:SF30">
    <property type="entry name" value="AMIDOHYDROLASE-RELATED DOMAIN-CONTAINING PROTEIN-RELATED"/>
    <property type="match status" value="1"/>
</dbReference>
<evidence type="ECO:0000259" key="2">
    <source>
        <dbReference type="Pfam" id="PF04909"/>
    </source>
</evidence>
<keyword evidence="4" id="KW-1185">Reference proteome</keyword>
<dbReference type="PANTHER" id="PTHR21240">
    <property type="entry name" value="2-AMINO-3-CARBOXYLMUCONATE-6-SEMIALDEHYDE DECARBOXYLASE"/>
    <property type="match status" value="1"/>
</dbReference>
<dbReference type="RefSeq" id="WP_169418071.1">
    <property type="nucleotide sequence ID" value="NZ_JABBFX010000001.1"/>
</dbReference>